<dbReference type="EMBL" id="AGYR01000018">
    <property type="protein sequence ID" value="ENZ17196.1"/>
    <property type="molecule type" value="Genomic_DNA"/>
</dbReference>
<dbReference type="RefSeq" id="WP_002595609.1">
    <property type="nucleotide sequence ID" value="NZ_KB851019.1"/>
</dbReference>
<dbReference type="AlphaFoldDB" id="A0A0E2HC46"/>
<evidence type="ECO:0000313" key="2">
    <source>
        <dbReference type="Proteomes" id="UP000013085"/>
    </source>
</evidence>
<protein>
    <submittedName>
        <fullName evidence="1">Uncharacterized protein</fullName>
    </submittedName>
</protein>
<accession>A0A0E2HC46</accession>
<dbReference type="HOGENOM" id="CLU_161224_1_0_9"/>
<gene>
    <name evidence="1" type="ORF">HMPREF1090_01966</name>
</gene>
<name>A0A0E2HC46_9FIRM</name>
<dbReference type="Proteomes" id="UP000013085">
    <property type="component" value="Unassembled WGS sequence"/>
</dbReference>
<reference evidence="1 2" key="1">
    <citation type="submission" date="2013-01" db="EMBL/GenBank/DDBJ databases">
        <title>The Genome Sequence of Clostridium clostridioforme 90A8.</title>
        <authorList>
            <consortium name="The Broad Institute Genome Sequencing Platform"/>
            <person name="Earl A."/>
            <person name="Ward D."/>
            <person name="Feldgarden M."/>
            <person name="Gevers D."/>
            <person name="Courvalin P."/>
            <person name="Lambert T."/>
            <person name="Walker B."/>
            <person name="Young S.K."/>
            <person name="Zeng Q."/>
            <person name="Gargeya S."/>
            <person name="Fitzgerald M."/>
            <person name="Haas B."/>
            <person name="Abouelleil A."/>
            <person name="Alvarado L."/>
            <person name="Arachchi H.M."/>
            <person name="Berlin A.M."/>
            <person name="Chapman S.B."/>
            <person name="Dewar J."/>
            <person name="Goldberg J."/>
            <person name="Griggs A."/>
            <person name="Gujja S."/>
            <person name="Hansen M."/>
            <person name="Howarth C."/>
            <person name="Imamovic A."/>
            <person name="Larimer J."/>
            <person name="McCowan C."/>
            <person name="Murphy C."/>
            <person name="Neiman D."/>
            <person name="Pearson M."/>
            <person name="Priest M."/>
            <person name="Roberts A."/>
            <person name="Saif S."/>
            <person name="Shea T."/>
            <person name="Sisk P."/>
            <person name="Sykes S."/>
            <person name="Wortman J."/>
            <person name="Nusbaum C."/>
            <person name="Birren B."/>
        </authorList>
    </citation>
    <scope>NUCLEOTIDE SEQUENCE [LARGE SCALE GENOMIC DNA]</scope>
    <source>
        <strain evidence="1 2">90A8</strain>
    </source>
</reference>
<sequence length="120" mass="13585">MTEADILALTYEDTVTVYRPFKDRLPNGETVFHRKAEGRKVYESISCALSTHTGGTLNRELPAGSVPTQYSLFVRPEIEIEPNDYLEIKQRGRLTKAMAGLAERQPSHNQVPLVLEQERV</sequence>
<dbReference type="PATRIC" id="fig|999408.3.peg.2111"/>
<organism evidence="1 2">
    <name type="scientific">[Clostridium] clostridioforme 90A8</name>
    <dbReference type="NCBI Taxonomy" id="999408"/>
    <lineage>
        <taxon>Bacteria</taxon>
        <taxon>Bacillati</taxon>
        <taxon>Bacillota</taxon>
        <taxon>Clostridia</taxon>
        <taxon>Lachnospirales</taxon>
        <taxon>Lachnospiraceae</taxon>
        <taxon>Enterocloster</taxon>
    </lineage>
</organism>
<evidence type="ECO:0000313" key="1">
    <source>
        <dbReference type="EMBL" id="ENZ17196.1"/>
    </source>
</evidence>
<proteinExistence type="predicted"/>
<comment type="caution">
    <text evidence="1">The sequence shown here is derived from an EMBL/GenBank/DDBJ whole genome shotgun (WGS) entry which is preliminary data.</text>
</comment>